<reference evidence="2 3" key="1">
    <citation type="submission" date="2007-08" db="EMBL/GenBank/DDBJ databases">
        <title>Complete sequence of Roseiflexus castenholzii DSM 13941.</title>
        <authorList>
            <consortium name="US DOE Joint Genome Institute"/>
            <person name="Copeland A."/>
            <person name="Lucas S."/>
            <person name="Lapidus A."/>
            <person name="Barry K."/>
            <person name="Glavina del Rio T."/>
            <person name="Dalin E."/>
            <person name="Tice H."/>
            <person name="Pitluck S."/>
            <person name="Thompson L.S."/>
            <person name="Brettin T."/>
            <person name="Bruce D."/>
            <person name="Detter J.C."/>
            <person name="Han C."/>
            <person name="Tapia R."/>
            <person name="Schmutz J."/>
            <person name="Larimer F."/>
            <person name="Land M."/>
            <person name="Hauser L."/>
            <person name="Kyrpides N."/>
            <person name="Mikhailova N."/>
            <person name="Bryant D.A."/>
            <person name="Hanada S."/>
            <person name="Tsukatani Y."/>
            <person name="Richardson P."/>
        </authorList>
    </citation>
    <scope>NUCLEOTIDE SEQUENCE [LARGE SCALE GENOMIC DNA]</scope>
    <source>
        <strain evidence="3">DSM 13941 / HLO8</strain>
    </source>
</reference>
<evidence type="ECO:0000313" key="3">
    <source>
        <dbReference type="Proteomes" id="UP000000263"/>
    </source>
</evidence>
<dbReference type="Pfam" id="PF17668">
    <property type="entry name" value="Acetyltransf_17"/>
    <property type="match status" value="1"/>
</dbReference>
<protein>
    <submittedName>
        <fullName evidence="2">GCN5-related N-acetyltransferase</fullName>
    </submittedName>
</protein>
<sequence length="403" mass="44806">MSSAGDDLSYRVVAPDDEQFALNAALAYNRPTGETHRAQRTPSPEARRGLYRDGRLVTQCVLLPLRIAHGGGGTVPVGGIGAVATPPEERRRGYVARLLREVCDELRSQRAPLVMLSAFKESFYRRYGWATFYEARQFSGAPAWFAPFRAQQAGRWVRLDESAAATAELDAAYRSALRGRFGPLERNAVWWQTRVLHAGDGSPHWAYLWRDDAGHGRSYAIFSIERGERGQELHCREAAALDPQARAQIFALFSMFEDQCVDVIFTAPADAPVQALMSDPLRCAMVPGAMLRMIDVAMAMEAYSFPRDVAGRLTIRITDDWLDHNNGVFALDVEGGSARMTRLSDGVDADIHCDVRTLTQVYSRYLRPRTAAAFGLIDARSRPALALVERLFVGLAPYASDWF</sequence>
<keyword evidence="2" id="KW-0808">Transferase</keyword>
<dbReference type="AlphaFoldDB" id="A7NF64"/>
<feature type="domain" description="N-acetyltransferase" evidence="1">
    <location>
        <begin position="8"/>
        <end position="151"/>
    </location>
</feature>
<dbReference type="InterPro" id="IPR051554">
    <property type="entry name" value="Acetyltransferase_Eis"/>
</dbReference>
<accession>A7NF64</accession>
<keyword evidence="3" id="KW-1185">Reference proteome</keyword>
<dbReference type="InterPro" id="IPR016181">
    <property type="entry name" value="Acyl_CoA_acyltransferase"/>
</dbReference>
<dbReference type="Pfam" id="PF13527">
    <property type="entry name" value="Acetyltransf_9"/>
    <property type="match status" value="1"/>
</dbReference>
<dbReference type="PROSITE" id="PS51186">
    <property type="entry name" value="GNAT"/>
    <property type="match status" value="1"/>
</dbReference>
<dbReference type="STRING" id="383372.Rcas_2342"/>
<dbReference type="InterPro" id="IPR036527">
    <property type="entry name" value="SCP2_sterol-bd_dom_sf"/>
</dbReference>
<dbReference type="PANTHER" id="PTHR37817">
    <property type="entry name" value="N-ACETYLTRANSFERASE EIS"/>
    <property type="match status" value="1"/>
</dbReference>
<evidence type="ECO:0000313" key="2">
    <source>
        <dbReference type="EMBL" id="ABU58425.1"/>
    </source>
</evidence>
<proteinExistence type="predicted"/>
<dbReference type="InterPro" id="IPR041380">
    <property type="entry name" value="Acetyltransf_17"/>
</dbReference>
<dbReference type="GO" id="GO:0030649">
    <property type="term" value="P:aminoglycoside antibiotic catabolic process"/>
    <property type="evidence" value="ECO:0007669"/>
    <property type="project" value="TreeGrafter"/>
</dbReference>
<dbReference type="KEGG" id="rca:Rcas_2342"/>
<dbReference type="Proteomes" id="UP000000263">
    <property type="component" value="Chromosome"/>
</dbReference>
<dbReference type="PANTHER" id="PTHR37817:SF1">
    <property type="entry name" value="N-ACETYLTRANSFERASE EIS"/>
    <property type="match status" value="1"/>
</dbReference>
<evidence type="ECO:0000259" key="1">
    <source>
        <dbReference type="PROSITE" id="PS51186"/>
    </source>
</evidence>
<dbReference type="Gene3D" id="3.40.630.30">
    <property type="match status" value="2"/>
</dbReference>
<dbReference type="Pfam" id="PF13530">
    <property type="entry name" value="SCP2_2"/>
    <property type="match status" value="1"/>
</dbReference>
<dbReference type="SUPFAM" id="SSF55729">
    <property type="entry name" value="Acyl-CoA N-acyltransferases (Nat)"/>
    <property type="match status" value="1"/>
</dbReference>
<dbReference type="eggNOG" id="COG4552">
    <property type="taxonomic scope" value="Bacteria"/>
</dbReference>
<dbReference type="SUPFAM" id="SSF55718">
    <property type="entry name" value="SCP-like"/>
    <property type="match status" value="1"/>
</dbReference>
<dbReference type="InterPro" id="IPR000182">
    <property type="entry name" value="GNAT_dom"/>
</dbReference>
<dbReference type="EMBL" id="CP000804">
    <property type="protein sequence ID" value="ABU58425.1"/>
    <property type="molecule type" value="Genomic_DNA"/>
</dbReference>
<dbReference type="Gene3D" id="3.30.1050.10">
    <property type="entry name" value="SCP2 sterol-binding domain"/>
    <property type="match status" value="1"/>
</dbReference>
<dbReference type="GO" id="GO:0034069">
    <property type="term" value="F:aminoglycoside N-acetyltransferase activity"/>
    <property type="evidence" value="ECO:0007669"/>
    <property type="project" value="TreeGrafter"/>
</dbReference>
<dbReference type="OrthoDB" id="9768284at2"/>
<dbReference type="InterPro" id="IPR025559">
    <property type="entry name" value="Eis_dom"/>
</dbReference>
<organism evidence="2 3">
    <name type="scientific">Roseiflexus castenholzii (strain DSM 13941 / HLO8)</name>
    <dbReference type="NCBI Taxonomy" id="383372"/>
    <lineage>
        <taxon>Bacteria</taxon>
        <taxon>Bacillati</taxon>
        <taxon>Chloroflexota</taxon>
        <taxon>Chloroflexia</taxon>
        <taxon>Chloroflexales</taxon>
        <taxon>Roseiflexineae</taxon>
        <taxon>Roseiflexaceae</taxon>
        <taxon>Roseiflexus</taxon>
    </lineage>
</organism>
<name>A7NF64_ROSCS</name>
<gene>
    <name evidence="2" type="ordered locus">Rcas_2342</name>
</gene>
<dbReference type="HOGENOM" id="CLU_050659_1_1_0"/>
<dbReference type="RefSeq" id="WP_012120849.1">
    <property type="nucleotide sequence ID" value="NC_009767.1"/>
</dbReference>